<keyword evidence="3" id="KW-1185">Reference proteome</keyword>
<accession>A0A4P8HPK6</accession>
<evidence type="ECO:0000313" key="4">
    <source>
        <dbReference type="Proteomes" id="UP000584325"/>
    </source>
</evidence>
<evidence type="ECO:0000313" key="3">
    <source>
        <dbReference type="Proteomes" id="UP000298763"/>
    </source>
</evidence>
<evidence type="ECO:0000313" key="2">
    <source>
        <dbReference type="EMBL" id="QCP10390.1"/>
    </source>
</evidence>
<sequence length="114" mass="12324">MNALPFPTFATAMPSAENNPAVNLMTELGKTYSEALQSNFQQTWMSSARIIQEHAARVMTTFTQESMAAMAEIAAQGQQQSFSQLINANQQVAAKMTSVFAKAMTEGFKPAGTP</sequence>
<dbReference type="Proteomes" id="UP000298763">
    <property type="component" value="Chromosome"/>
</dbReference>
<reference evidence="1 4" key="2">
    <citation type="submission" date="2020-08" db="EMBL/GenBank/DDBJ databases">
        <title>Genomic Encyclopedia of Type Strains, Phase III (KMG-III): the genomes of soil and plant-associated and newly described type strains.</title>
        <authorList>
            <person name="Whitman W."/>
        </authorList>
    </citation>
    <scope>NUCLEOTIDE SEQUENCE [LARGE SCALE GENOMIC DNA]</scope>
    <source>
        <strain evidence="1 4">CECT 7753</strain>
    </source>
</reference>
<proteinExistence type="predicted"/>
<keyword evidence="1" id="KW-0966">Cell projection</keyword>
<dbReference type="AlphaFoldDB" id="A0A4P8HPK6"/>
<dbReference type="EMBL" id="JACHXS010000003">
    <property type="protein sequence ID" value="MBB3221202.1"/>
    <property type="molecule type" value="Genomic_DNA"/>
</dbReference>
<dbReference type="OrthoDB" id="8757464at2"/>
<dbReference type="EMBL" id="CP040017">
    <property type="protein sequence ID" value="QCP10390.1"/>
    <property type="molecule type" value="Genomic_DNA"/>
</dbReference>
<gene>
    <name evidence="2" type="ORF">FCL38_08060</name>
    <name evidence="1" type="ORF">FHS02_002009</name>
</gene>
<evidence type="ECO:0000313" key="1">
    <source>
        <dbReference type="EMBL" id="MBB3221202.1"/>
    </source>
</evidence>
<keyword evidence="1" id="KW-0969">Cilium</keyword>
<organism evidence="1 4">
    <name type="scientific">Pseudoduganella umbonata</name>
    <dbReference type="NCBI Taxonomy" id="864828"/>
    <lineage>
        <taxon>Bacteria</taxon>
        <taxon>Pseudomonadati</taxon>
        <taxon>Pseudomonadota</taxon>
        <taxon>Betaproteobacteria</taxon>
        <taxon>Burkholderiales</taxon>
        <taxon>Oxalobacteraceae</taxon>
        <taxon>Telluria group</taxon>
        <taxon>Pseudoduganella</taxon>
    </lineage>
</organism>
<dbReference type="Proteomes" id="UP000584325">
    <property type="component" value="Unassembled WGS sequence"/>
</dbReference>
<keyword evidence="1" id="KW-0282">Flagellum</keyword>
<name>A0A4P8HPK6_9BURK</name>
<protein>
    <submittedName>
        <fullName evidence="1">Flagellar motor switch protein FliM</fullName>
    </submittedName>
</protein>
<dbReference type="RefSeq" id="WP_137313274.1">
    <property type="nucleotide sequence ID" value="NZ_CP040017.1"/>
</dbReference>
<reference evidence="2 3" key="1">
    <citation type="submission" date="2019-05" db="EMBL/GenBank/DDBJ databases">
        <title>Draft Genome Sequences of Six Type Strains of the Genus Massilia.</title>
        <authorList>
            <person name="Miess H."/>
            <person name="Frediansyhah A."/>
            <person name="Gross H."/>
        </authorList>
    </citation>
    <scope>NUCLEOTIDE SEQUENCE [LARGE SCALE GENOMIC DNA]</scope>
    <source>
        <strain evidence="2 3">DSMZ 26121</strain>
    </source>
</reference>